<reference evidence="3 4" key="1">
    <citation type="journal article" date="2018" name="Evol. Lett.">
        <title>Horizontal gene cluster transfer increased hallucinogenic mushroom diversity.</title>
        <authorList>
            <person name="Reynolds H.T."/>
            <person name="Vijayakumar V."/>
            <person name="Gluck-Thaler E."/>
            <person name="Korotkin H.B."/>
            <person name="Matheny P.B."/>
            <person name="Slot J.C."/>
        </authorList>
    </citation>
    <scope>NUCLEOTIDE SEQUENCE [LARGE SCALE GENOMIC DNA]</scope>
    <source>
        <strain evidence="3 4">2631</strain>
    </source>
</reference>
<accession>A0A409XGZ2</accession>
<dbReference type="AlphaFoldDB" id="A0A409XGZ2"/>
<feature type="region of interest" description="Disordered" evidence="1">
    <location>
        <begin position="298"/>
        <end position="319"/>
    </location>
</feature>
<evidence type="ECO:0000259" key="2">
    <source>
        <dbReference type="PROSITE" id="PS50011"/>
    </source>
</evidence>
<feature type="compositionally biased region" description="Basic and acidic residues" evidence="1">
    <location>
        <begin position="231"/>
        <end position="245"/>
    </location>
</feature>
<dbReference type="Proteomes" id="UP000283269">
    <property type="component" value="Unassembled WGS sequence"/>
</dbReference>
<dbReference type="Gene3D" id="1.10.510.10">
    <property type="entry name" value="Transferase(Phosphotransferase) domain 1"/>
    <property type="match status" value="1"/>
</dbReference>
<gene>
    <name evidence="3" type="ORF">CVT25_009658</name>
</gene>
<dbReference type="PANTHER" id="PTHR38248:SF2">
    <property type="entry name" value="FUNK1 11"/>
    <property type="match status" value="1"/>
</dbReference>
<dbReference type="InterPro" id="IPR008266">
    <property type="entry name" value="Tyr_kinase_AS"/>
</dbReference>
<evidence type="ECO:0000313" key="4">
    <source>
        <dbReference type="Proteomes" id="UP000283269"/>
    </source>
</evidence>
<evidence type="ECO:0000256" key="1">
    <source>
        <dbReference type="SAM" id="MobiDB-lite"/>
    </source>
</evidence>
<protein>
    <recommendedName>
        <fullName evidence="2">Protein kinase domain-containing protein</fullName>
    </recommendedName>
</protein>
<name>A0A409XGZ2_PSICY</name>
<feature type="region of interest" description="Disordered" evidence="1">
    <location>
        <begin position="261"/>
        <end position="280"/>
    </location>
</feature>
<sequence length="319" mass="35860">MSSLLAAQQAYKAGVLHRDISAGNIMIVKDQKTNAWRGVLIDWDMCLLLDQRDKNHKVRTARTGTWAFISARLLRSSPSKPVVHSLGDDMESVFWVLAYELLRYTSHTHGPYQLFKKMQDLFSDATTNHGQVTGGEAKLLAITCCSVGRTKVGLVDFKMSTLHNIFNVLGIAFNPRYDDENNPNATNIFMPFAGHTVDWDNPDDKWLSTFLRQAAEVMAPLGVTPTALESPTKDSKPPADKESWKRAKVTLHPPDYCEMEWSKDEHDSKKAQDNAFNAATSSRMDHIDGLSYHTNKHSLAVYKDESQDQVPAKKHRPTS</sequence>
<keyword evidence="4" id="KW-1185">Reference proteome</keyword>
<feature type="domain" description="Protein kinase" evidence="2">
    <location>
        <begin position="1"/>
        <end position="193"/>
    </location>
</feature>
<dbReference type="PANTHER" id="PTHR38248">
    <property type="entry name" value="FUNK1 6"/>
    <property type="match status" value="1"/>
</dbReference>
<dbReference type="InterPro" id="IPR040976">
    <property type="entry name" value="Pkinase_fungal"/>
</dbReference>
<proteinExistence type="predicted"/>
<feature type="region of interest" description="Disordered" evidence="1">
    <location>
        <begin position="223"/>
        <end position="247"/>
    </location>
</feature>
<dbReference type="GO" id="GO:0004672">
    <property type="term" value="F:protein kinase activity"/>
    <property type="evidence" value="ECO:0007669"/>
    <property type="project" value="InterPro"/>
</dbReference>
<dbReference type="Pfam" id="PF17667">
    <property type="entry name" value="Pkinase_fungal"/>
    <property type="match status" value="1"/>
</dbReference>
<feature type="compositionally biased region" description="Basic and acidic residues" evidence="1">
    <location>
        <begin position="261"/>
        <end position="272"/>
    </location>
</feature>
<dbReference type="EMBL" id="NHYD01001756">
    <property type="protein sequence ID" value="PPQ90018.1"/>
    <property type="molecule type" value="Genomic_DNA"/>
</dbReference>
<dbReference type="InParanoid" id="A0A409XGZ2"/>
<dbReference type="InterPro" id="IPR011009">
    <property type="entry name" value="Kinase-like_dom_sf"/>
</dbReference>
<dbReference type="GO" id="GO:0005524">
    <property type="term" value="F:ATP binding"/>
    <property type="evidence" value="ECO:0007669"/>
    <property type="project" value="InterPro"/>
</dbReference>
<dbReference type="InterPro" id="IPR000719">
    <property type="entry name" value="Prot_kinase_dom"/>
</dbReference>
<comment type="caution">
    <text evidence="3">The sequence shown here is derived from an EMBL/GenBank/DDBJ whole genome shotgun (WGS) entry which is preliminary data.</text>
</comment>
<dbReference type="PROSITE" id="PS50011">
    <property type="entry name" value="PROTEIN_KINASE_DOM"/>
    <property type="match status" value="1"/>
</dbReference>
<dbReference type="PROSITE" id="PS00109">
    <property type="entry name" value="PROTEIN_KINASE_TYR"/>
    <property type="match status" value="1"/>
</dbReference>
<dbReference type="OrthoDB" id="2747778at2759"/>
<evidence type="ECO:0000313" key="3">
    <source>
        <dbReference type="EMBL" id="PPQ90018.1"/>
    </source>
</evidence>
<organism evidence="3 4">
    <name type="scientific">Psilocybe cyanescens</name>
    <dbReference type="NCBI Taxonomy" id="93625"/>
    <lineage>
        <taxon>Eukaryota</taxon>
        <taxon>Fungi</taxon>
        <taxon>Dikarya</taxon>
        <taxon>Basidiomycota</taxon>
        <taxon>Agaricomycotina</taxon>
        <taxon>Agaricomycetes</taxon>
        <taxon>Agaricomycetidae</taxon>
        <taxon>Agaricales</taxon>
        <taxon>Agaricineae</taxon>
        <taxon>Strophariaceae</taxon>
        <taxon>Psilocybe</taxon>
    </lineage>
</organism>
<dbReference type="STRING" id="93625.A0A409XGZ2"/>
<dbReference type="SUPFAM" id="SSF56112">
    <property type="entry name" value="Protein kinase-like (PK-like)"/>
    <property type="match status" value="1"/>
</dbReference>